<protein>
    <recommendedName>
        <fullName evidence="2">YcxB-like C-terminal domain-containing protein</fullName>
    </recommendedName>
</protein>
<proteinExistence type="predicted"/>
<keyword evidence="1" id="KW-1133">Transmembrane helix</keyword>
<sequence length="163" mass="18269">MTIVSASFTYDRAEYLRGFRRYRVASLGSKRDLLLGIASIVGGACFYFAGHAYLAVVALLAGVVLTAMVVFAVIVQPILVYNAHPKLKDRYSLSFCESGISFHTDEIDAKVKWSMYSGWIQDDEFFTLFYDQREMLIIPKRALSQGDGSRLQSLLSDYVGRAL</sequence>
<evidence type="ECO:0000313" key="3">
    <source>
        <dbReference type="EMBL" id="EGF29307.1"/>
    </source>
</evidence>
<gene>
    <name evidence="3" type="ORF">RBWH47_01640</name>
</gene>
<dbReference type="InterPro" id="IPR025588">
    <property type="entry name" value="YcxB-like_C"/>
</dbReference>
<feature type="transmembrane region" description="Helical" evidence="1">
    <location>
        <begin position="33"/>
        <end position="50"/>
    </location>
</feature>
<dbReference type="EMBL" id="AFAR01000040">
    <property type="protein sequence ID" value="EGF29307.1"/>
    <property type="molecule type" value="Genomic_DNA"/>
</dbReference>
<keyword evidence="1" id="KW-0812">Transmembrane</keyword>
<evidence type="ECO:0000256" key="1">
    <source>
        <dbReference type="SAM" id="Phobius"/>
    </source>
</evidence>
<reference evidence="3 4" key="1">
    <citation type="journal article" date="2013" name="Mar. Genomics">
        <title>Expression of sulfatases in Rhodopirellula baltica and the diversity of sulfatases in the genus Rhodopirellula.</title>
        <authorList>
            <person name="Wegner C.E."/>
            <person name="Richter-Heitmann T."/>
            <person name="Klindworth A."/>
            <person name="Klockow C."/>
            <person name="Richter M."/>
            <person name="Achstetter T."/>
            <person name="Glockner F.O."/>
            <person name="Harder J."/>
        </authorList>
    </citation>
    <scope>NUCLEOTIDE SEQUENCE [LARGE SCALE GENOMIC DNA]</scope>
    <source>
        <strain evidence="3 4">WH47</strain>
    </source>
</reference>
<dbReference type="RefSeq" id="WP_007324663.1">
    <property type="nucleotide sequence ID" value="NZ_AFAR01000040.1"/>
</dbReference>
<name>F2ALZ6_RHOBT</name>
<organism evidence="3 4">
    <name type="scientific">Rhodopirellula baltica WH47</name>
    <dbReference type="NCBI Taxonomy" id="991778"/>
    <lineage>
        <taxon>Bacteria</taxon>
        <taxon>Pseudomonadati</taxon>
        <taxon>Planctomycetota</taxon>
        <taxon>Planctomycetia</taxon>
        <taxon>Pirellulales</taxon>
        <taxon>Pirellulaceae</taxon>
        <taxon>Rhodopirellula</taxon>
    </lineage>
</organism>
<evidence type="ECO:0000313" key="4">
    <source>
        <dbReference type="Proteomes" id="UP000006222"/>
    </source>
</evidence>
<feature type="domain" description="YcxB-like C-terminal" evidence="2">
    <location>
        <begin position="97"/>
        <end position="155"/>
    </location>
</feature>
<feature type="transmembrane region" description="Helical" evidence="1">
    <location>
        <begin position="56"/>
        <end position="81"/>
    </location>
</feature>
<dbReference type="Pfam" id="PF14317">
    <property type="entry name" value="YcxB"/>
    <property type="match status" value="1"/>
</dbReference>
<dbReference type="PATRIC" id="fig|991778.3.peg.724"/>
<dbReference type="AlphaFoldDB" id="F2ALZ6"/>
<keyword evidence="1" id="KW-0472">Membrane</keyword>
<comment type="caution">
    <text evidence="3">The sequence shown here is derived from an EMBL/GenBank/DDBJ whole genome shotgun (WGS) entry which is preliminary data.</text>
</comment>
<dbReference type="Proteomes" id="UP000006222">
    <property type="component" value="Unassembled WGS sequence"/>
</dbReference>
<accession>F2ALZ6</accession>
<evidence type="ECO:0000259" key="2">
    <source>
        <dbReference type="Pfam" id="PF14317"/>
    </source>
</evidence>